<dbReference type="RefSeq" id="WP_246356331.1">
    <property type="nucleotide sequence ID" value="NZ_CADIKH010000157.1"/>
</dbReference>
<dbReference type="InterPro" id="IPR018389">
    <property type="entry name" value="DctP_fam"/>
</dbReference>
<evidence type="ECO:0000256" key="2">
    <source>
        <dbReference type="SAM" id="MobiDB-lite"/>
    </source>
</evidence>
<dbReference type="SUPFAM" id="SSF53850">
    <property type="entry name" value="Periplasmic binding protein-like II"/>
    <property type="match status" value="1"/>
</dbReference>
<dbReference type="AlphaFoldDB" id="A0A6J5F894"/>
<reference evidence="3 4" key="1">
    <citation type="submission" date="2020-04" db="EMBL/GenBank/DDBJ databases">
        <authorList>
            <person name="De Canck E."/>
        </authorList>
    </citation>
    <scope>NUCLEOTIDE SEQUENCE [LARGE SCALE GENOMIC DNA]</scope>
    <source>
        <strain evidence="3 4">LMG 29542</strain>
    </source>
</reference>
<evidence type="ECO:0008006" key="5">
    <source>
        <dbReference type="Google" id="ProtNLM"/>
    </source>
</evidence>
<keyword evidence="4" id="KW-1185">Reference proteome</keyword>
<dbReference type="PANTHER" id="PTHR33376">
    <property type="match status" value="1"/>
</dbReference>
<organism evidence="3 4">
    <name type="scientific">Paraburkholderia humisilvae</name>
    <dbReference type="NCBI Taxonomy" id="627669"/>
    <lineage>
        <taxon>Bacteria</taxon>
        <taxon>Pseudomonadati</taxon>
        <taxon>Pseudomonadota</taxon>
        <taxon>Betaproteobacteria</taxon>
        <taxon>Burkholderiales</taxon>
        <taxon>Burkholderiaceae</taxon>
        <taxon>Paraburkholderia</taxon>
    </lineage>
</organism>
<dbReference type="EMBL" id="CADIKH010000157">
    <property type="protein sequence ID" value="CAB3774724.1"/>
    <property type="molecule type" value="Genomic_DNA"/>
</dbReference>
<dbReference type="NCBIfam" id="NF037995">
    <property type="entry name" value="TRAP_S1"/>
    <property type="match status" value="1"/>
</dbReference>
<evidence type="ECO:0000256" key="1">
    <source>
        <dbReference type="ARBA" id="ARBA00022729"/>
    </source>
</evidence>
<accession>A0A6J5F894</accession>
<dbReference type="GO" id="GO:0055085">
    <property type="term" value="P:transmembrane transport"/>
    <property type="evidence" value="ECO:0007669"/>
    <property type="project" value="InterPro"/>
</dbReference>
<dbReference type="Gene3D" id="3.40.190.170">
    <property type="entry name" value="Bacterial extracellular solute-binding protein, family 7"/>
    <property type="match status" value="1"/>
</dbReference>
<feature type="region of interest" description="Disordered" evidence="2">
    <location>
        <begin position="317"/>
        <end position="345"/>
    </location>
</feature>
<dbReference type="Pfam" id="PF03480">
    <property type="entry name" value="DctP"/>
    <property type="match status" value="1"/>
</dbReference>
<dbReference type="Proteomes" id="UP000494363">
    <property type="component" value="Unassembled WGS sequence"/>
</dbReference>
<sequence>MIAWSVASLIGVAHGSSTYDWSIASAYPADTASGNAADDFARLLNHAGVGTPRAIPHFQDKAGVASVQKRISQQPFGVLFGGNLAAREPFLARSIKPYVVHSIAQARDMASIDRPAYRCALDRLGLVLLAVIPWPPTGIWSRSEINAPSDLIGMRIRTYDESSKRVMEMLGAQAVFLPIQEALAQIKAGRVDAVMSSGDGAAGRAYAEVLPNFTALGYAYPVSFLVANKRFLERLPELQRTAILTTGIQTEHHAWERLPERVRHNYEGMEALGIAVHDPGPLALLEAISRAAKEDSRNSPPSDNRTAQMLTQFCAQLPLDRPRSAGRKALTREPDQPFPHQEMSR</sequence>
<name>A0A6J5F894_9BURK</name>
<dbReference type="InterPro" id="IPR038404">
    <property type="entry name" value="TRAP_DctP_sf"/>
</dbReference>
<evidence type="ECO:0000313" key="4">
    <source>
        <dbReference type="Proteomes" id="UP000494363"/>
    </source>
</evidence>
<proteinExistence type="predicted"/>
<dbReference type="PANTHER" id="PTHR33376:SF4">
    <property type="entry name" value="SIALIC ACID-BINDING PERIPLASMIC PROTEIN SIAP"/>
    <property type="match status" value="1"/>
</dbReference>
<evidence type="ECO:0000313" key="3">
    <source>
        <dbReference type="EMBL" id="CAB3774724.1"/>
    </source>
</evidence>
<gene>
    <name evidence="3" type="ORF">LMG29542_08102</name>
</gene>
<keyword evidence="1" id="KW-0732">Signal</keyword>
<protein>
    <recommendedName>
        <fullName evidence="5">Solute-binding protein</fullName>
    </recommendedName>
</protein>